<evidence type="ECO:0000313" key="2">
    <source>
        <dbReference type="Proteomes" id="UP001229952"/>
    </source>
</evidence>
<name>A0ABY9HYE1_9ACTN</name>
<accession>A0ABY9HYE1</accession>
<reference evidence="1 2" key="1">
    <citation type="submission" date="2023-03" db="EMBL/GenBank/DDBJ databases">
        <title>Isolation and description of six Streptomyces strains from soil environments, able to metabolize different microbial glucans.</title>
        <authorList>
            <person name="Widen T."/>
            <person name="Larsbrink J."/>
        </authorList>
    </citation>
    <scope>NUCLEOTIDE SEQUENCE [LARGE SCALE GENOMIC DNA]</scope>
    <source>
        <strain evidence="1 2">Mut2</strain>
    </source>
</reference>
<dbReference type="EMBL" id="CP120992">
    <property type="protein sequence ID" value="WLQ39588.1"/>
    <property type="molecule type" value="Genomic_DNA"/>
</dbReference>
<organism evidence="1 2">
    <name type="scientific">Streptomyces laculatispora</name>
    <dbReference type="NCBI Taxonomy" id="887464"/>
    <lineage>
        <taxon>Bacteria</taxon>
        <taxon>Bacillati</taxon>
        <taxon>Actinomycetota</taxon>
        <taxon>Actinomycetes</taxon>
        <taxon>Kitasatosporales</taxon>
        <taxon>Streptomycetaceae</taxon>
        <taxon>Streptomyces</taxon>
    </lineage>
</organism>
<proteinExistence type="predicted"/>
<protein>
    <submittedName>
        <fullName evidence="1">Recombinase family protein</fullName>
    </submittedName>
</protein>
<dbReference type="Proteomes" id="UP001229952">
    <property type="component" value="Chromosome"/>
</dbReference>
<dbReference type="RefSeq" id="WP_306086167.1">
    <property type="nucleotide sequence ID" value="NZ_CP120992.1"/>
</dbReference>
<evidence type="ECO:0000313" key="1">
    <source>
        <dbReference type="EMBL" id="WLQ39588.1"/>
    </source>
</evidence>
<keyword evidence="2" id="KW-1185">Reference proteome</keyword>
<sequence>MTPHGETVSPVVLYVCADRAPGSPGAATQRAQTEGQAFAQERGLTIAEVITDPYGEPDPAHRKGWRRVRRLVQTGNVTAVLVRWPSAIAPESAHELRHRETAWLHDRGVCVRYTWAPLSSRSDEPGDPARRCPDL</sequence>
<gene>
    <name evidence="1" type="ORF">P8A22_05950</name>
</gene>